<keyword evidence="1" id="KW-0812">Transmembrane</keyword>
<dbReference type="InterPro" id="IPR024983">
    <property type="entry name" value="CHAT_dom"/>
</dbReference>
<dbReference type="EMBL" id="CP051167">
    <property type="protein sequence ID" value="QIZ70448.1"/>
    <property type="molecule type" value="Genomic_DNA"/>
</dbReference>
<proteinExistence type="predicted"/>
<dbReference type="RefSeq" id="WP_168568603.1">
    <property type="nucleotide sequence ID" value="NZ_CP051167.1"/>
</dbReference>
<reference evidence="3 4" key="1">
    <citation type="submission" date="2020-04" db="EMBL/GenBank/DDBJ databases">
        <authorList>
            <person name="Basu S."/>
            <person name="Maruthanayagam V."/>
            <person name="Chakraborty S."/>
            <person name="Pramanik A."/>
            <person name="Mukherjee J."/>
            <person name="Brink B."/>
        </authorList>
    </citation>
    <scope>NUCLEOTIDE SEQUENCE [LARGE SCALE GENOMIC DNA]</scope>
    <source>
        <strain evidence="3 4">AP17</strain>
    </source>
</reference>
<dbReference type="AlphaFoldDB" id="A0A6H1TV06"/>
<keyword evidence="1" id="KW-0472">Membrane</keyword>
<evidence type="ECO:0000313" key="4">
    <source>
        <dbReference type="Proteomes" id="UP000500857"/>
    </source>
</evidence>
<feature type="transmembrane region" description="Helical" evidence="1">
    <location>
        <begin position="486"/>
        <end position="508"/>
    </location>
</feature>
<feature type="transmembrane region" description="Helical" evidence="1">
    <location>
        <begin position="535"/>
        <end position="558"/>
    </location>
</feature>
<keyword evidence="4" id="KW-1185">Reference proteome</keyword>
<feature type="transmembrane region" description="Helical" evidence="1">
    <location>
        <begin position="613"/>
        <end position="632"/>
    </location>
</feature>
<protein>
    <submittedName>
        <fullName evidence="3">CHAT domain-containing protein</fullName>
    </submittedName>
</protein>
<dbReference type="Proteomes" id="UP000500857">
    <property type="component" value="Chromosome"/>
</dbReference>
<evidence type="ECO:0000259" key="2">
    <source>
        <dbReference type="Pfam" id="PF12770"/>
    </source>
</evidence>
<name>A0A6H1TV06_9CYAN</name>
<dbReference type="Pfam" id="PF12770">
    <property type="entry name" value="CHAT"/>
    <property type="match status" value="1"/>
</dbReference>
<sequence>MAKLVILMLQDGNFDRGFQALLQIRGDNPPTETQIQIPGTLPPAPEIPALLDRWRSSFRSLNMARIEAISTQIVRPDPQVAGELADRLNEWLNSGDKKWRQIRDLLLQNSHEQLRILLETEDIHLRRLPWQAWDLFSTGNYKQTDLAFSPRSYQQPQPSFSQSQAVRVLAVFGYAKHLKLELDRQVLEDLGDRQADIEILQQPSAEELRHLLRQKSWHVFFFAGHSQSDANGEIGKFKLNEREWMEIVDLKNSLDWAINKNGLQLAIFNSCDGLGLANQLAQLHLPQSIVMREPVPDEVATQFLQEFLRAFANRESFYVSVRYARGALEDTFHHQYPGVSWLPVICQNPAGIPPHWEGWLNPQRSTVNSPVNVDGFPPLTVTREQSDAAIDRAAIARSPLTPKQLIEIGFSLSVISTVSLLASYVWGTSDPWIQTFGDRGWTIEMARGMLLIVGIIYLIGTKFSREAAEVFAFRSPSNDPYEILNLFRWFVRVFSFAIAILLLDHHLWTGPEELKSLVESTGSDWLNYRLPYLLYLPYSTINFALTVWLFAGGSYAAIEDLLDLRSQSLNLKNKLELINEENVKDDRACQYILDAFKIYCYDVIYLAKRYTSLFSGLATAILFETIASRSVFGQDTLSESAKAWFWVGAIVVAIVLLIIFWGFSHYETVFQQTSHCLSKFEVNYQQFEKENNSFNVLRRISRSNLSMYLGVLMFLISIGLMFWLPV</sequence>
<organism evidence="3 4">
    <name type="scientific">Oxynema aestuarii AP17</name>
    <dbReference type="NCBI Taxonomy" id="2064643"/>
    <lineage>
        <taxon>Bacteria</taxon>
        <taxon>Bacillati</taxon>
        <taxon>Cyanobacteriota</taxon>
        <taxon>Cyanophyceae</taxon>
        <taxon>Oscillatoriophycideae</taxon>
        <taxon>Oscillatoriales</taxon>
        <taxon>Oscillatoriaceae</taxon>
        <taxon>Oxynema</taxon>
        <taxon>Oxynema aestuarii</taxon>
    </lineage>
</organism>
<evidence type="ECO:0000313" key="3">
    <source>
        <dbReference type="EMBL" id="QIZ70448.1"/>
    </source>
</evidence>
<feature type="transmembrane region" description="Helical" evidence="1">
    <location>
        <begin position="644"/>
        <end position="663"/>
    </location>
</feature>
<feature type="transmembrane region" description="Helical" evidence="1">
    <location>
        <begin position="446"/>
        <end position="465"/>
    </location>
</feature>
<feature type="domain" description="CHAT" evidence="2">
    <location>
        <begin position="108"/>
        <end position="331"/>
    </location>
</feature>
<dbReference type="KEGG" id="oxy:HCG48_07535"/>
<gene>
    <name evidence="3" type="ORF">HCG48_07535</name>
</gene>
<feature type="transmembrane region" description="Helical" evidence="1">
    <location>
        <begin position="405"/>
        <end position="426"/>
    </location>
</feature>
<evidence type="ECO:0000256" key="1">
    <source>
        <dbReference type="SAM" id="Phobius"/>
    </source>
</evidence>
<keyword evidence="1" id="KW-1133">Transmembrane helix</keyword>
<feature type="transmembrane region" description="Helical" evidence="1">
    <location>
        <begin position="705"/>
        <end position="724"/>
    </location>
</feature>
<accession>A0A6H1TV06</accession>